<evidence type="ECO:0000313" key="7">
    <source>
        <dbReference type="EMBL" id="KAF1394729.1"/>
    </source>
</evidence>
<keyword evidence="3" id="KW-0732">Signal</keyword>
<keyword evidence="6" id="KW-0325">Glycoprotein</keyword>
<evidence type="ECO:0000256" key="4">
    <source>
        <dbReference type="ARBA" id="ARBA00022889"/>
    </source>
</evidence>
<accession>A0A6A5FNB8</accession>
<dbReference type="PANTHER" id="PTHR23412">
    <property type="entry name" value="STEREOCILIN RELATED"/>
    <property type="match status" value="1"/>
</dbReference>
<evidence type="ECO:0000313" key="8">
    <source>
        <dbReference type="Proteomes" id="UP000465112"/>
    </source>
</evidence>
<keyword evidence="8" id="KW-1185">Reference proteome</keyword>
<dbReference type="InterPro" id="IPR010335">
    <property type="entry name" value="Mesothelin"/>
</dbReference>
<comment type="caution">
    <text evidence="7">The sequence shown here is derived from an EMBL/GenBank/DDBJ whole genome shotgun (WGS) entry which is preliminary data.</text>
</comment>
<dbReference type="InterPro" id="IPR026664">
    <property type="entry name" value="Stereocilin-rel"/>
</dbReference>
<proteinExistence type="inferred from homology"/>
<reference evidence="7 8" key="1">
    <citation type="submission" date="2019-06" db="EMBL/GenBank/DDBJ databases">
        <title>A chromosome-scale genome assembly of the European perch, Perca fluviatilis.</title>
        <authorList>
            <person name="Roques C."/>
            <person name="Zahm M."/>
            <person name="Cabau C."/>
            <person name="Klopp C."/>
            <person name="Bouchez O."/>
            <person name="Donnadieu C."/>
            <person name="Kuhl H."/>
            <person name="Gislard M."/>
            <person name="Guendouz S."/>
            <person name="Journot L."/>
            <person name="Haffray P."/>
            <person name="Bestin A."/>
            <person name="Morvezen R."/>
            <person name="Feron R."/>
            <person name="Wen M."/>
            <person name="Jouanno E."/>
            <person name="Herpin A."/>
            <person name="Schartl M."/>
            <person name="Postlethwait J."/>
            <person name="Schaerlinger B."/>
            <person name="Chardard D."/>
            <person name="Lecocq T."/>
            <person name="Poncet C."/>
            <person name="Jaffrelo L."/>
            <person name="Lampietro C."/>
            <person name="Guiguen Y."/>
        </authorList>
    </citation>
    <scope>NUCLEOTIDE SEQUENCE [LARGE SCALE GENOMIC DNA]</scope>
    <source>
        <tissue evidence="7">Blood</tissue>
    </source>
</reference>
<sequence>MQRLKGMLEATMDVYTFMRSSMTGVPLLSLQGALELDPGADPLQNEALVQMWMEVTIKPLLKSINKHFLSCLSTKTFSCSTYQTVVRELSHHYSEMNPVRQKWIYTFFMYPFLSGDRVAGCVSPQESSEEWLLKNFGAFRAMARMKDFSTLNMVFSGLEVLNLLSPAQKAELLLMPEVVNGFMMAFKPIGSFVHNFVSFTQQRNVSEIRSTTLTQFLLNWTLAELADTYKQQEPSVVPETPTFDVTNVEDWYHYLNNSMDNNTSETVSEVQDVCSITLDKNPCGLTDAVENVAHVLHCAARSNLTVSEETVMRLIVELTERPNSLIKELSTTNFHEVASDFQQIFGKAESLSLTQEHLNDPDKLIKLWFQIKLVPLLPYVPIDILSCLSTKDFSCPVFQTLVAEFGKHEPSVYPNYQIYQLFIRPFLLHDLSPVPRCFSSNQSEWLLNNFGVYSSIIRITDFYKLNSNFSGLEVLPLLSPSQIADLLILPLPTPPEKDVVIDRVFDFLLESPEYMKLPEVLSSLLQHIDKCPITQYNGSEVCRGVNSSDLNSYLNTHMEVPCNFALETYACAQLENFTANQLVSLIECNLPGNSKYSKVLWKMLLTKLSFVLDPALDVLANMPMATVGPSASQILDVIWEMRVSLLTDEQLMNSSVIAKWFSGRLRKFLPPESGSFLRCLAAETSAVLHTSKCSGCGSVSNGSAEWLMQNLGPFSEFLSLQQLLDLNPYFNPLEALQLLTPVQDAELVLTFPTSVEKSVVINMVFDYLTKSPDETNFRLFLRYLVYYHFQGKIPCSSYKLLFARMDLAIPTVSLAAASDIAITKMQLSLYTPPGCLIYTSELSTLQAADLAAVLACNRSSNSSGSRPAWKLLLSKASNVLDAALDLLTNTTLDPCNPAVSVILDSILEIRLDTFSTASLNDPALIQLWFNLRLRPFLPAVSPDFLSCLSTKGLDCSAYQHIVQILSSVQPRMTLTRQISVYTHFIKAYLTSNNTDPSCSSNTSNSGEWLQKNFGGFSVFASFQDLQMIYPNFIAMEALPQLTIRQLADVSATPNQLTSPDQVAMVMQYIPSQFLADFFDDFSPAILGHEDMLPIVVRSAMLQVVFDRANLSDPAVSDSVVSLWLQKRLPPLLVDLSLENVAPFFRILAGRNCSIEQQGVEDLNSTISSLSDVTQKEIYNNIVQTLTEPIPLQCYGDNYNRSFNSFLESSFMGFQFPNVTTFLSLMPLDRVHQLVNSIPPSDLADFLRRPDVVDNDAELCVIYSNYVQTPMFLETQESLPEGVRRPTLPCVWPMALSSSDKSEVNAWFDQRLQSYLGFLTKSLISPNITHNSSCLAFQKLVSVLGEYNYTGADFTRQDVFNTISAYLTSATVPRCYDPSDPELNSTAWFVEYIGPFIPFLTLEDLQTFGSAQVIQVFTVNPLNIALLQYSSLPLNLTNYYTQLIYQQDSNFDPLLLPLLWRCVAPGPAFNQLTSEESITVLQNLTTLCTALNPQVAAALAGNFGDNINAAAITALGSQSSGLSTGQINMIKPEDLYAALFTLSSVTDWNEGQARVIILSLMSSGLMKINSSSTLFMLGSLVVGVPAKIFGSISGSQLLTSSKNPSFLGYMLSAPQIVQQIFVTQIVSVNSNSDTIIQNVPDEMATQIPRAQLLGFSNNGSVITTLNQKTWKPQQLTCMYNYIKNDSDATSFDLYPPDVLLYYDYSLVPQASCRFYFQQLAEADFSVFSSVLSYKLTALFANARSCLGITNTTLTADTISVLGNMCCTLDGTYIENSDPSILEKLKNCPDLTNAQAAAVEALLQSGKTQYVAPSTWDYQTLKNLGMLPLYLTSTFYSNFDKKTKQMFLEYFLKVIASNGVDRQKKARMMEEIRKSNRKQVKSKRSIVNGCTVGTITQVTISDETFPFNYDDITQFNCCLSVSTVKDNLAAITMKVDQVEYLQIVLSKLREAYAANSTIPEDQVQVLGPASRVASISEINLWTITQIDTLSGLMDPSNGPWDPSMAKAIISKYLSNEGNTLGSAELNAIGGANLCSLDVEVLKNISQQSLKEADALMVSNCTTEKKEVLFTIATQAFATMTRSTVPVSSYQLTQPFIGGASLDYVRSLVPSNINMDVATFTSLDPNVVLTTSSSTFSSTTKTTSSNTTTGNNGARIRADGDFSFLVLAFLIASLV</sequence>
<evidence type="ECO:0008006" key="9">
    <source>
        <dbReference type="Google" id="ProtNLM"/>
    </source>
</evidence>
<evidence type="ECO:0000256" key="6">
    <source>
        <dbReference type="ARBA" id="ARBA00023180"/>
    </source>
</evidence>
<dbReference type="EMBL" id="VHII01000001">
    <property type="protein sequence ID" value="KAF1394729.1"/>
    <property type="molecule type" value="Genomic_DNA"/>
</dbReference>
<dbReference type="Pfam" id="PF06060">
    <property type="entry name" value="Mesothelin"/>
    <property type="match status" value="1"/>
</dbReference>
<evidence type="ECO:0000256" key="1">
    <source>
        <dbReference type="ARBA" id="ARBA00004370"/>
    </source>
</evidence>
<dbReference type="Proteomes" id="UP000465112">
    <property type="component" value="Chromosome 1"/>
</dbReference>
<dbReference type="GO" id="GO:0009986">
    <property type="term" value="C:cell surface"/>
    <property type="evidence" value="ECO:0007669"/>
    <property type="project" value="TreeGrafter"/>
</dbReference>
<organism evidence="7 8">
    <name type="scientific">Perca fluviatilis</name>
    <name type="common">European perch</name>
    <dbReference type="NCBI Taxonomy" id="8168"/>
    <lineage>
        <taxon>Eukaryota</taxon>
        <taxon>Metazoa</taxon>
        <taxon>Chordata</taxon>
        <taxon>Craniata</taxon>
        <taxon>Vertebrata</taxon>
        <taxon>Euteleostomi</taxon>
        <taxon>Actinopterygii</taxon>
        <taxon>Neopterygii</taxon>
        <taxon>Teleostei</taxon>
        <taxon>Neoteleostei</taxon>
        <taxon>Acanthomorphata</taxon>
        <taxon>Eupercaria</taxon>
        <taxon>Perciformes</taxon>
        <taxon>Percoidei</taxon>
        <taxon>Percidae</taxon>
        <taxon>Percinae</taxon>
        <taxon>Perca</taxon>
    </lineage>
</organism>
<name>A0A6A5FNB8_PERFL</name>
<dbReference type="PANTHER" id="PTHR23412:SF6">
    <property type="entry name" value="MESOTHELIN"/>
    <property type="match status" value="1"/>
</dbReference>
<comment type="similarity">
    <text evidence="2">Belongs to the mesothelin family.</text>
</comment>
<keyword evidence="5" id="KW-0472">Membrane</keyword>
<dbReference type="GO" id="GO:0016020">
    <property type="term" value="C:membrane"/>
    <property type="evidence" value="ECO:0007669"/>
    <property type="project" value="UniProtKB-SubCell"/>
</dbReference>
<evidence type="ECO:0000256" key="5">
    <source>
        <dbReference type="ARBA" id="ARBA00023136"/>
    </source>
</evidence>
<comment type="subcellular location">
    <subcellularLocation>
        <location evidence="1">Membrane</location>
    </subcellularLocation>
</comment>
<gene>
    <name evidence="7" type="ORF">PFLUV_G00004170</name>
</gene>
<keyword evidence="4" id="KW-0130">Cell adhesion</keyword>
<evidence type="ECO:0000256" key="3">
    <source>
        <dbReference type="ARBA" id="ARBA00022729"/>
    </source>
</evidence>
<protein>
    <recommendedName>
        <fullName evidence="9">Mesothelin-like protein</fullName>
    </recommendedName>
</protein>
<dbReference type="GO" id="GO:0007160">
    <property type="term" value="P:cell-matrix adhesion"/>
    <property type="evidence" value="ECO:0007669"/>
    <property type="project" value="TreeGrafter"/>
</dbReference>
<evidence type="ECO:0000256" key="2">
    <source>
        <dbReference type="ARBA" id="ARBA00011016"/>
    </source>
</evidence>